<dbReference type="Gene3D" id="3.30.310.260">
    <property type="match status" value="1"/>
</dbReference>
<dbReference type="GO" id="GO:0140078">
    <property type="term" value="F:class I DNA-(apurinic or apyrimidinic site) endonuclease activity"/>
    <property type="evidence" value="ECO:0007669"/>
    <property type="project" value="UniProtKB-EC"/>
</dbReference>
<dbReference type="EC" id="4.2.99.18" evidence="2"/>
<reference evidence="11" key="1">
    <citation type="journal article" date="2020" name="mSystems">
        <title>Genome- and Community-Level Interaction Insights into Carbon Utilization and Element Cycling Functions of Hydrothermarchaeota in Hydrothermal Sediment.</title>
        <authorList>
            <person name="Zhou Z."/>
            <person name="Liu Y."/>
            <person name="Xu W."/>
            <person name="Pan J."/>
            <person name="Luo Z.H."/>
            <person name="Li M."/>
        </authorList>
    </citation>
    <scope>NUCLEOTIDE SEQUENCE [LARGE SCALE GENOMIC DNA]</scope>
    <source>
        <strain evidence="11">SpSt-972</strain>
    </source>
</reference>
<keyword evidence="4" id="KW-0378">Hydrolase</keyword>
<dbReference type="InterPro" id="IPR011257">
    <property type="entry name" value="DNA_glycosylase"/>
</dbReference>
<keyword evidence="6" id="KW-0456">Lyase</keyword>
<organism evidence="11">
    <name type="scientific">Desulfurella acetivorans</name>
    <dbReference type="NCBI Taxonomy" id="33002"/>
    <lineage>
        <taxon>Bacteria</taxon>
        <taxon>Pseudomonadati</taxon>
        <taxon>Campylobacterota</taxon>
        <taxon>Desulfurellia</taxon>
        <taxon>Desulfurellales</taxon>
        <taxon>Desulfurellaceae</taxon>
        <taxon>Desulfurella</taxon>
    </lineage>
</organism>
<dbReference type="InterPro" id="IPR023170">
    <property type="entry name" value="HhH_base_excis_C"/>
</dbReference>
<comment type="catalytic activity">
    <reaction evidence="9">
        <text>2'-deoxyribonucleotide-(2'-deoxyribose 5'-phosphate)-2'-deoxyribonucleotide-DNA = a 3'-end 2'-deoxyribonucleotide-(2,3-dehydro-2,3-deoxyribose 5'-phosphate)-DNA + a 5'-end 5'-phospho-2'-deoxyribonucleoside-DNA + H(+)</text>
        <dbReference type="Rhea" id="RHEA:66592"/>
        <dbReference type="Rhea" id="RHEA-COMP:13180"/>
        <dbReference type="Rhea" id="RHEA-COMP:16897"/>
        <dbReference type="Rhea" id="RHEA-COMP:17067"/>
        <dbReference type="ChEBI" id="CHEBI:15378"/>
        <dbReference type="ChEBI" id="CHEBI:136412"/>
        <dbReference type="ChEBI" id="CHEBI:157695"/>
        <dbReference type="ChEBI" id="CHEBI:167181"/>
        <dbReference type="EC" id="4.2.99.18"/>
    </reaction>
</comment>
<name>A0A832AX85_DESAE</name>
<evidence type="ECO:0000313" key="11">
    <source>
        <dbReference type="EMBL" id="HGA37269.1"/>
    </source>
</evidence>
<evidence type="ECO:0000256" key="4">
    <source>
        <dbReference type="ARBA" id="ARBA00022801"/>
    </source>
</evidence>
<dbReference type="InterPro" id="IPR003265">
    <property type="entry name" value="HhH-GPD_domain"/>
</dbReference>
<dbReference type="InterPro" id="IPR052054">
    <property type="entry name" value="Oxidative_DNA_repair_enzyme"/>
</dbReference>
<dbReference type="PANTHER" id="PTHR10242:SF2">
    <property type="entry name" value="N-GLYCOSYLASE_DNA LYASE"/>
    <property type="match status" value="1"/>
</dbReference>
<dbReference type="CDD" id="cd00056">
    <property type="entry name" value="ENDO3c"/>
    <property type="match status" value="1"/>
</dbReference>
<dbReference type="SUPFAM" id="SSF55945">
    <property type="entry name" value="TATA-box binding protein-like"/>
    <property type="match status" value="1"/>
</dbReference>
<dbReference type="GO" id="GO:0003684">
    <property type="term" value="F:damaged DNA binding"/>
    <property type="evidence" value="ECO:0007669"/>
    <property type="project" value="InterPro"/>
</dbReference>
<protein>
    <recommendedName>
        <fullName evidence="2">DNA-(apurinic or apyrimidinic site) lyase</fullName>
        <ecNumber evidence="2">4.2.99.18</ecNumber>
    </recommendedName>
</protein>
<dbReference type="AlphaFoldDB" id="A0A832AX85"/>
<dbReference type="Pfam" id="PF07934">
    <property type="entry name" value="OGG_N"/>
    <property type="match status" value="1"/>
</dbReference>
<evidence type="ECO:0000259" key="10">
    <source>
        <dbReference type="SMART" id="SM00478"/>
    </source>
</evidence>
<comment type="similarity">
    <text evidence="1">Belongs to the type-1 OGG1 family.</text>
</comment>
<feature type="domain" description="HhH-GPD" evidence="10">
    <location>
        <begin position="107"/>
        <end position="260"/>
    </location>
</feature>
<dbReference type="Gene3D" id="1.10.1670.10">
    <property type="entry name" value="Helix-hairpin-Helix base-excision DNA repair enzymes (C-terminal)"/>
    <property type="match status" value="1"/>
</dbReference>
<dbReference type="InterPro" id="IPR012904">
    <property type="entry name" value="OGG_N"/>
</dbReference>
<dbReference type="GO" id="GO:0008534">
    <property type="term" value="F:oxidized purine nucleobase lesion DNA N-glycosylase activity"/>
    <property type="evidence" value="ECO:0007669"/>
    <property type="project" value="InterPro"/>
</dbReference>
<dbReference type="PANTHER" id="PTHR10242">
    <property type="entry name" value="8-OXOGUANINE DNA GLYCOSYLASE"/>
    <property type="match status" value="1"/>
</dbReference>
<keyword evidence="3" id="KW-0227">DNA damage</keyword>
<evidence type="ECO:0000256" key="5">
    <source>
        <dbReference type="ARBA" id="ARBA00023204"/>
    </source>
</evidence>
<dbReference type="EMBL" id="DTPL01000026">
    <property type="protein sequence ID" value="HGA37269.1"/>
    <property type="molecule type" value="Genomic_DNA"/>
</dbReference>
<keyword evidence="8" id="KW-0326">Glycosidase</keyword>
<sequence length="264" mass="31091">MNKIKVPFKFNLEYTLESGQIFRISKINDGYRIFSNAIFDVYFDGKYLYYNNADENYIKRFFSLDIDFDKIVKEISKDTHITTALKAFEGLIILTQDPYETTVSFICSAFNNIKRIRLMLDRICMEYGNQTELGYTFPACGIDFDENKLQKCGLGFRKKYIAQLKKSREFFYYLYNLDTNFAKKELMGIKGIGSKVADCILLFAYRRYEVFCTDVWIKRIIEKLYFNNIKQSVRIIEEFGKDYFGEYAGVAQQYLFLAAKKGVI</sequence>
<accession>A0A832AX85</accession>
<dbReference type="Gene3D" id="1.10.340.30">
    <property type="entry name" value="Hypothetical protein, domain 2"/>
    <property type="match status" value="1"/>
</dbReference>
<dbReference type="SMART" id="SM00478">
    <property type="entry name" value="ENDO3c"/>
    <property type="match status" value="1"/>
</dbReference>
<evidence type="ECO:0000256" key="8">
    <source>
        <dbReference type="ARBA" id="ARBA00023295"/>
    </source>
</evidence>
<evidence type="ECO:0000256" key="1">
    <source>
        <dbReference type="ARBA" id="ARBA00010679"/>
    </source>
</evidence>
<dbReference type="GO" id="GO:0006289">
    <property type="term" value="P:nucleotide-excision repair"/>
    <property type="evidence" value="ECO:0007669"/>
    <property type="project" value="InterPro"/>
</dbReference>
<keyword evidence="7" id="KW-0511">Multifunctional enzyme</keyword>
<keyword evidence="5" id="KW-0234">DNA repair</keyword>
<evidence type="ECO:0000256" key="3">
    <source>
        <dbReference type="ARBA" id="ARBA00022763"/>
    </source>
</evidence>
<gene>
    <name evidence="11" type="ORF">ENX80_00405</name>
</gene>
<dbReference type="GO" id="GO:0006284">
    <property type="term" value="P:base-excision repair"/>
    <property type="evidence" value="ECO:0007669"/>
    <property type="project" value="InterPro"/>
</dbReference>
<evidence type="ECO:0000256" key="2">
    <source>
        <dbReference type="ARBA" id="ARBA00012720"/>
    </source>
</evidence>
<evidence type="ECO:0000256" key="6">
    <source>
        <dbReference type="ARBA" id="ARBA00023239"/>
    </source>
</evidence>
<evidence type="ECO:0000256" key="7">
    <source>
        <dbReference type="ARBA" id="ARBA00023268"/>
    </source>
</evidence>
<proteinExistence type="inferred from homology"/>
<evidence type="ECO:0000256" key="9">
    <source>
        <dbReference type="ARBA" id="ARBA00044632"/>
    </source>
</evidence>
<comment type="caution">
    <text evidence="11">The sequence shown here is derived from an EMBL/GenBank/DDBJ whole genome shotgun (WGS) entry which is preliminary data.</text>
</comment>
<dbReference type="SUPFAM" id="SSF48150">
    <property type="entry name" value="DNA-glycosylase"/>
    <property type="match status" value="1"/>
</dbReference>